<comment type="similarity">
    <text evidence="6">Belongs to the peptidase S1 family. CLIP subfamily.</text>
</comment>
<evidence type="ECO:0000256" key="1">
    <source>
        <dbReference type="ARBA" id="ARBA00022670"/>
    </source>
</evidence>
<protein>
    <submittedName>
        <fullName evidence="12">Proclotting enzyme</fullName>
    </submittedName>
</protein>
<dbReference type="AlphaFoldDB" id="A0A226ESV5"/>
<evidence type="ECO:0000256" key="2">
    <source>
        <dbReference type="ARBA" id="ARBA00022729"/>
    </source>
</evidence>
<feature type="domain" description="Peptidase S1" evidence="10">
    <location>
        <begin position="409"/>
        <end position="652"/>
    </location>
</feature>
<dbReference type="InterPro" id="IPR018114">
    <property type="entry name" value="TRYPSIN_HIS"/>
</dbReference>
<dbReference type="InterPro" id="IPR033116">
    <property type="entry name" value="TRYPSIN_SER"/>
</dbReference>
<dbReference type="PRINTS" id="PR00722">
    <property type="entry name" value="CHYMOTRYPSIN"/>
</dbReference>
<evidence type="ECO:0000256" key="8">
    <source>
        <dbReference type="SAM" id="MobiDB-lite"/>
    </source>
</evidence>
<dbReference type="FunFam" id="2.40.10.10:FF:000006">
    <property type="entry name" value="Serine proteinase stubble"/>
    <property type="match status" value="1"/>
</dbReference>
<dbReference type="PROSITE" id="PS51888">
    <property type="entry name" value="CLIP"/>
    <property type="match status" value="1"/>
</dbReference>
<dbReference type="SMART" id="SM00680">
    <property type="entry name" value="CLIP"/>
    <property type="match status" value="1"/>
</dbReference>
<dbReference type="PROSITE" id="PS00135">
    <property type="entry name" value="TRYPSIN_SER"/>
    <property type="match status" value="1"/>
</dbReference>
<evidence type="ECO:0000259" key="11">
    <source>
        <dbReference type="PROSITE" id="PS51888"/>
    </source>
</evidence>
<dbReference type="InterPro" id="IPR022700">
    <property type="entry name" value="CLIP"/>
</dbReference>
<dbReference type="SUPFAM" id="SSF50494">
    <property type="entry name" value="Trypsin-like serine proteases"/>
    <property type="match status" value="1"/>
</dbReference>
<keyword evidence="9" id="KW-0812">Transmembrane</keyword>
<name>A0A226ESV5_FOLCA</name>
<dbReference type="PROSITE" id="PS00134">
    <property type="entry name" value="TRYPSIN_HIS"/>
    <property type="match status" value="1"/>
</dbReference>
<evidence type="ECO:0000256" key="9">
    <source>
        <dbReference type="SAM" id="Phobius"/>
    </source>
</evidence>
<keyword evidence="9" id="KW-0472">Membrane</keyword>
<sequence length="654" mass="71552">MKIITFSETISSVVKFLKFKENVELRRIMKHRDRDSWGTRRRCCNDNNCTAIKEVVEISGVKRLNSSCSCDGRTNPTKINLLSKVSIGIVSIFLIISINPSYGQGFQFSYPQFTIPMSLPPRGLYHAGFMYPAPPPTHGPPIYTTLMSHMGGKKLSLPSMSRVTETLGALGTLARRFLRGPGIEAESKSEDISQSPTHPTILMGGSDSHLSTASSNRVNVTTPVFKVRPEDDPELNQALYTLSRNVLGQNVTNSLVPIVKTVNQVGRFLPPLIYRDGRIILGSGNATKDGGSIKDAVCTTTSGRTGKCLDISGCPSLLLDLQKLRKSLCFKALFIPGVCCPDDPDAETSVVITPTNPPTTTTPRPSFSTNSKPSSRPPIGTGSTIPNPDSDSNSRSDMCGRPEVPSFRIVGGEKSTPGNWPWMAAIFLHGPKGTEFWCGGTLISKKYVLTAAHCTKDQKQKSFSPRQFTVRLGDYDLMKTDDPSAPESFRVAKIKAHENFNGVGFYNDVALLELDREVDYNRYISPVCLPQGRTRLNSFVGTYPTVIGWGTNKYGGREHTALQEVKLPVWSNADCDRSYFQPITDIFLCAGYPAGGRDACQGDSGGPLLLEMDGRWTQIGIVSFGNRCAEPGYPGVYTAVDKYADWIRGIIARS</sequence>
<dbReference type="InterPro" id="IPR043504">
    <property type="entry name" value="Peptidase_S1_PA_chymotrypsin"/>
</dbReference>
<dbReference type="InterPro" id="IPR009003">
    <property type="entry name" value="Peptidase_S1_PA"/>
</dbReference>
<dbReference type="SMART" id="SM00020">
    <property type="entry name" value="Tryp_SPc"/>
    <property type="match status" value="1"/>
</dbReference>
<feature type="compositionally biased region" description="Low complexity" evidence="8">
    <location>
        <begin position="350"/>
        <end position="371"/>
    </location>
</feature>
<dbReference type="Pfam" id="PF00089">
    <property type="entry name" value="Trypsin"/>
    <property type="match status" value="1"/>
</dbReference>
<keyword evidence="4 7" id="KW-0720">Serine protease</keyword>
<accession>A0A226ESV5</accession>
<dbReference type="Proteomes" id="UP000198287">
    <property type="component" value="Unassembled WGS sequence"/>
</dbReference>
<proteinExistence type="inferred from homology"/>
<dbReference type="PANTHER" id="PTHR24258:SF116">
    <property type="entry name" value="FI16631P1-RELATED"/>
    <property type="match status" value="1"/>
</dbReference>
<dbReference type="PANTHER" id="PTHR24258">
    <property type="entry name" value="SERINE PROTEASE-RELATED"/>
    <property type="match status" value="1"/>
</dbReference>
<dbReference type="Gene3D" id="2.40.10.10">
    <property type="entry name" value="Trypsin-like serine proteases"/>
    <property type="match status" value="1"/>
</dbReference>
<organism evidence="12 13">
    <name type="scientific">Folsomia candida</name>
    <name type="common">Springtail</name>
    <dbReference type="NCBI Taxonomy" id="158441"/>
    <lineage>
        <taxon>Eukaryota</taxon>
        <taxon>Metazoa</taxon>
        <taxon>Ecdysozoa</taxon>
        <taxon>Arthropoda</taxon>
        <taxon>Hexapoda</taxon>
        <taxon>Collembola</taxon>
        <taxon>Entomobryomorpha</taxon>
        <taxon>Isotomoidea</taxon>
        <taxon>Isotomidae</taxon>
        <taxon>Proisotominae</taxon>
        <taxon>Folsomia</taxon>
    </lineage>
</organism>
<evidence type="ECO:0000256" key="5">
    <source>
        <dbReference type="ARBA" id="ARBA00023157"/>
    </source>
</evidence>
<keyword evidence="1 7" id="KW-0645">Protease</keyword>
<dbReference type="OrthoDB" id="6348928at2759"/>
<dbReference type="InterPro" id="IPR001314">
    <property type="entry name" value="Peptidase_S1A"/>
</dbReference>
<dbReference type="EMBL" id="LNIX01000002">
    <property type="protein sequence ID" value="OXA60330.1"/>
    <property type="molecule type" value="Genomic_DNA"/>
</dbReference>
<evidence type="ECO:0000256" key="4">
    <source>
        <dbReference type="ARBA" id="ARBA00022825"/>
    </source>
</evidence>
<dbReference type="PROSITE" id="PS50240">
    <property type="entry name" value="TRYPSIN_DOM"/>
    <property type="match status" value="1"/>
</dbReference>
<dbReference type="CDD" id="cd00190">
    <property type="entry name" value="Tryp_SPc"/>
    <property type="match status" value="1"/>
</dbReference>
<keyword evidence="9" id="KW-1133">Transmembrane helix</keyword>
<comment type="caution">
    <text evidence="12">The sequence shown here is derived from an EMBL/GenBank/DDBJ whole genome shotgun (WGS) entry which is preliminary data.</text>
</comment>
<dbReference type="GO" id="GO:0004252">
    <property type="term" value="F:serine-type endopeptidase activity"/>
    <property type="evidence" value="ECO:0007669"/>
    <property type="project" value="InterPro"/>
</dbReference>
<evidence type="ECO:0000259" key="10">
    <source>
        <dbReference type="PROSITE" id="PS50240"/>
    </source>
</evidence>
<keyword evidence="2" id="KW-0732">Signal</keyword>
<keyword evidence="5" id="KW-1015">Disulfide bond</keyword>
<evidence type="ECO:0000313" key="12">
    <source>
        <dbReference type="EMBL" id="OXA60330.1"/>
    </source>
</evidence>
<dbReference type="STRING" id="158441.A0A226ESV5"/>
<evidence type="ECO:0000256" key="7">
    <source>
        <dbReference type="RuleBase" id="RU363034"/>
    </source>
</evidence>
<feature type="region of interest" description="Disordered" evidence="8">
    <location>
        <begin position="350"/>
        <end position="412"/>
    </location>
</feature>
<reference evidence="12 13" key="1">
    <citation type="submission" date="2015-12" db="EMBL/GenBank/DDBJ databases">
        <title>The genome of Folsomia candida.</title>
        <authorList>
            <person name="Faddeeva A."/>
            <person name="Derks M.F."/>
            <person name="Anvar Y."/>
            <person name="Smit S."/>
            <person name="Van Straalen N."/>
            <person name="Roelofs D."/>
        </authorList>
    </citation>
    <scope>NUCLEOTIDE SEQUENCE [LARGE SCALE GENOMIC DNA]</scope>
    <source>
        <strain evidence="12 13">VU population</strain>
        <tissue evidence="12">Whole body</tissue>
    </source>
</reference>
<feature type="transmembrane region" description="Helical" evidence="9">
    <location>
        <begin position="81"/>
        <end position="102"/>
    </location>
</feature>
<gene>
    <name evidence="12" type="ORF">Fcan01_04418</name>
</gene>
<keyword evidence="13" id="KW-1185">Reference proteome</keyword>
<evidence type="ECO:0000313" key="13">
    <source>
        <dbReference type="Proteomes" id="UP000198287"/>
    </source>
</evidence>
<evidence type="ECO:0000256" key="3">
    <source>
        <dbReference type="ARBA" id="ARBA00022801"/>
    </source>
</evidence>
<keyword evidence="3 7" id="KW-0378">Hydrolase</keyword>
<evidence type="ECO:0000256" key="6">
    <source>
        <dbReference type="ARBA" id="ARBA00024195"/>
    </source>
</evidence>
<dbReference type="GO" id="GO:0006508">
    <property type="term" value="P:proteolysis"/>
    <property type="evidence" value="ECO:0007669"/>
    <property type="project" value="UniProtKB-KW"/>
</dbReference>
<dbReference type="InterPro" id="IPR001254">
    <property type="entry name" value="Trypsin_dom"/>
</dbReference>
<feature type="domain" description="Clip" evidence="11">
    <location>
        <begin position="297"/>
        <end position="340"/>
    </location>
</feature>